<protein>
    <submittedName>
        <fullName evidence="1">10175_t:CDS:1</fullName>
    </submittedName>
</protein>
<proteinExistence type="predicted"/>
<dbReference type="EMBL" id="CAJVPW010025658">
    <property type="protein sequence ID" value="CAG8709654.1"/>
    <property type="molecule type" value="Genomic_DNA"/>
</dbReference>
<evidence type="ECO:0000313" key="1">
    <source>
        <dbReference type="EMBL" id="CAG8709654.1"/>
    </source>
</evidence>
<feature type="non-terminal residue" evidence="1">
    <location>
        <position position="1"/>
    </location>
</feature>
<feature type="non-terminal residue" evidence="1">
    <location>
        <position position="441"/>
    </location>
</feature>
<organism evidence="1 2">
    <name type="scientific">Cetraspora pellucida</name>
    <dbReference type="NCBI Taxonomy" id="1433469"/>
    <lineage>
        <taxon>Eukaryota</taxon>
        <taxon>Fungi</taxon>
        <taxon>Fungi incertae sedis</taxon>
        <taxon>Mucoromycota</taxon>
        <taxon>Glomeromycotina</taxon>
        <taxon>Glomeromycetes</taxon>
        <taxon>Diversisporales</taxon>
        <taxon>Gigasporaceae</taxon>
        <taxon>Cetraspora</taxon>
    </lineage>
</organism>
<reference evidence="1" key="1">
    <citation type="submission" date="2021-06" db="EMBL/GenBank/DDBJ databases">
        <authorList>
            <person name="Kallberg Y."/>
            <person name="Tangrot J."/>
            <person name="Rosling A."/>
        </authorList>
    </citation>
    <scope>NUCLEOTIDE SEQUENCE</scope>
    <source>
        <strain evidence="1">28 12/20/2015</strain>
    </source>
</reference>
<name>A0ACA9PJC1_9GLOM</name>
<evidence type="ECO:0000313" key="2">
    <source>
        <dbReference type="Proteomes" id="UP000789366"/>
    </source>
</evidence>
<accession>A0ACA9PJC1</accession>
<gene>
    <name evidence="1" type="ORF">SPELUC_LOCUS11736</name>
</gene>
<sequence length="441" mass="50447">SQESMDETSQEKVVNTKNNTKTWVNAINKYFADTNLMGDITQIKDQYELESILINFFVALKKKDGQPYAPTSIHNCYCAIARHLQSYSCLNPRPNIYDKNVFARLYSTVDGKIKLTQDNNPRKTKKSDALSDDDIVKILNHEELLKNTPTAITYRVYFWLCLLCSLRGGDAHRLEFNHVKSAHNKVIQVTIPREKNHAGGLKNLTNAGRSCEIPPDMNGKFTPVADILYYIYRRGQNFKSKEFFLKIAPNKDFIREIWFHDAPLGRHSHEKMIHEICRVTGIDTNLKKITNHSLRRTSIQILTQLNVATDRIMAFSGHRSLGGVASYQSFTHEILHNTVSKIIPSIEQNQTTNNNNSNIKQVVSRPPLAPIPTNQVVGPIRQRSIRPRKFKPFDASKPFRILFKAPTFNNNETDSPSIQVVEEDQETQPHINSNLAYDMPQ</sequence>
<keyword evidence="2" id="KW-1185">Reference proteome</keyword>
<dbReference type="Proteomes" id="UP000789366">
    <property type="component" value="Unassembled WGS sequence"/>
</dbReference>
<comment type="caution">
    <text evidence="1">The sequence shown here is derived from an EMBL/GenBank/DDBJ whole genome shotgun (WGS) entry which is preliminary data.</text>
</comment>